<keyword evidence="1" id="KW-0812">Transmembrane</keyword>
<protein>
    <submittedName>
        <fullName evidence="2">Uncharacterized protein</fullName>
    </submittedName>
</protein>
<gene>
    <name evidence="2" type="ORF">NSE01_32020</name>
</gene>
<dbReference type="Proteomes" id="UP000321464">
    <property type="component" value="Unassembled WGS sequence"/>
</dbReference>
<organism evidence="2 3">
    <name type="scientific">Novosphingobium sediminis</name>
    <dbReference type="NCBI Taxonomy" id="707214"/>
    <lineage>
        <taxon>Bacteria</taxon>
        <taxon>Pseudomonadati</taxon>
        <taxon>Pseudomonadota</taxon>
        <taxon>Alphaproteobacteria</taxon>
        <taxon>Sphingomonadales</taxon>
        <taxon>Sphingomonadaceae</taxon>
        <taxon>Novosphingobium</taxon>
    </lineage>
</organism>
<sequence length="187" mass="21241">MNAPFASSVSATADPLWLSLSTYEVGPADAALPFTQRLARENGWSPAHAARVFEEYRRFLYLAMTAAHPVTPSDAVDQAWHLHLTYTRDYWERLCPEVLGRALHHGPTRGGREEGERFFDQYARTLRSYEAAFGPAPEDIWPDARRRLMIDPKARRVHPHEALILPYRWLLGGGLAALLTYALWSVL</sequence>
<comment type="caution">
    <text evidence="2">The sequence shown here is derived from an EMBL/GenBank/DDBJ whole genome shotgun (WGS) entry which is preliminary data.</text>
</comment>
<keyword evidence="1" id="KW-1133">Transmembrane helix</keyword>
<evidence type="ECO:0000313" key="3">
    <source>
        <dbReference type="Proteomes" id="UP000321464"/>
    </source>
</evidence>
<keyword evidence="3" id="KW-1185">Reference proteome</keyword>
<feature type="transmembrane region" description="Helical" evidence="1">
    <location>
        <begin position="165"/>
        <end position="184"/>
    </location>
</feature>
<dbReference type="OrthoDB" id="196672at2"/>
<reference evidence="2 3" key="1">
    <citation type="submission" date="2019-07" db="EMBL/GenBank/DDBJ databases">
        <title>Whole genome shotgun sequence of Novosphingobium sediminis NBRC 106119.</title>
        <authorList>
            <person name="Hosoyama A."/>
            <person name="Uohara A."/>
            <person name="Ohji S."/>
            <person name="Ichikawa N."/>
        </authorList>
    </citation>
    <scope>NUCLEOTIDE SEQUENCE [LARGE SCALE GENOMIC DNA]</scope>
    <source>
        <strain evidence="2 3">NBRC 106119</strain>
    </source>
</reference>
<dbReference type="AlphaFoldDB" id="A0A512ANT1"/>
<name>A0A512ANT1_9SPHN</name>
<evidence type="ECO:0000256" key="1">
    <source>
        <dbReference type="SAM" id="Phobius"/>
    </source>
</evidence>
<accession>A0A512ANT1</accession>
<proteinExistence type="predicted"/>
<evidence type="ECO:0000313" key="2">
    <source>
        <dbReference type="EMBL" id="GEO01370.1"/>
    </source>
</evidence>
<keyword evidence="1" id="KW-0472">Membrane</keyword>
<dbReference type="RefSeq" id="WP_147160690.1">
    <property type="nucleotide sequence ID" value="NZ_BJYR01000021.1"/>
</dbReference>
<dbReference type="EMBL" id="BJYR01000021">
    <property type="protein sequence ID" value="GEO01370.1"/>
    <property type="molecule type" value="Genomic_DNA"/>
</dbReference>